<dbReference type="GO" id="GO:0004525">
    <property type="term" value="F:ribonuclease III activity"/>
    <property type="evidence" value="ECO:0007669"/>
    <property type="project" value="InterPro"/>
</dbReference>
<dbReference type="Proteomes" id="UP000244855">
    <property type="component" value="Unassembled WGS sequence"/>
</dbReference>
<organism evidence="2 3">
    <name type="scientific">Periconia macrospinosa</name>
    <dbReference type="NCBI Taxonomy" id="97972"/>
    <lineage>
        <taxon>Eukaryota</taxon>
        <taxon>Fungi</taxon>
        <taxon>Dikarya</taxon>
        <taxon>Ascomycota</taxon>
        <taxon>Pezizomycotina</taxon>
        <taxon>Dothideomycetes</taxon>
        <taxon>Pleosporomycetidae</taxon>
        <taxon>Pleosporales</taxon>
        <taxon>Massarineae</taxon>
        <taxon>Periconiaceae</taxon>
        <taxon>Periconia</taxon>
    </lineage>
</organism>
<evidence type="ECO:0000259" key="1">
    <source>
        <dbReference type="PROSITE" id="PS50142"/>
    </source>
</evidence>
<dbReference type="Gene3D" id="1.10.1520.10">
    <property type="entry name" value="Ribonuclease III domain"/>
    <property type="match status" value="1"/>
</dbReference>
<dbReference type="InterPro" id="IPR000999">
    <property type="entry name" value="RNase_III_dom"/>
</dbReference>
<feature type="domain" description="RNase III" evidence="1">
    <location>
        <begin position="1"/>
        <end position="59"/>
    </location>
</feature>
<reference evidence="2 3" key="1">
    <citation type="journal article" date="2018" name="Sci. Rep.">
        <title>Comparative genomics provides insights into the lifestyle and reveals functional heterogeneity of dark septate endophytic fungi.</title>
        <authorList>
            <person name="Knapp D.G."/>
            <person name="Nemeth J.B."/>
            <person name="Barry K."/>
            <person name="Hainaut M."/>
            <person name="Henrissat B."/>
            <person name="Johnson J."/>
            <person name="Kuo A."/>
            <person name="Lim J.H.P."/>
            <person name="Lipzen A."/>
            <person name="Nolan M."/>
            <person name="Ohm R.A."/>
            <person name="Tamas L."/>
            <person name="Grigoriev I.V."/>
            <person name="Spatafora J.W."/>
            <person name="Nagy L.G."/>
            <person name="Kovacs G.M."/>
        </authorList>
    </citation>
    <scope>NUCLEOTIDE SEQUENCE [LARGE SCALE GENOMIC DNA]</scope>
    <source>
        <strain evidence="2 3">DSE2036</strain>
    </source>
</reference>
<keyword evidence="3" id="KW-1185">Reference proteome</keyword>
<dbReference type="PROSITE" id="PS50142">
    <property type="entry name" value="RNASE_3_2"/>
    <property type="match status" value="1"/>
</dbReference>
<evidence type="ECO:0000313" key="3">
    <source>
        <dbReference type="Proteomes" id="UP000244855"/>
    </source>
</evidence>
<accession>A0A2V1DFV0</accession>
<evidence type="ECO:0000313" key="2">
    <source>
        <dbReference type="EMBL" id="PVH96992.1"/>
    </source>
</evidence>
<dbReference type="EMBL" id="KZ805448">
    <property type="protein sequence ID" value="PVH96992.1"/>
    <property type="molecule type" value="Genomic_DNA"/>
</dbReference>
<dbReference type="InterPro" id="IPR036389">
    <property type="entry name" value="RNase_III_sf"/>
</dbReference>
<gene>
    <name evidence="2" type="ORF">DM02DRAFT_616818</name>
</gene>
<dbReference type="AlphaFoldDB" id="A0A2V1DFV0"/>
<sequence length="106" mass="11955">MYYIRESLTTVDALAQRGFKCGIDQAMLRNSCQEHEKPGRKCMATTVKAIVGAALIDGGEKAVDRVMNGLGFYEDEWFKELMGDVKMKEDVNKDELEGLSTKMERL</sequence>
<protein>
    <recommendedName>
        <fullName evidence="1">RNase III domain-containing protein</fullName>
    </recommendedName>
</protein>
<dbReference type="SUPFAM" id="SSF69065">
    <property type="entry name" value="RNase III domain-like"/>
    <property type="match status" value="1"/>
</dbReference>
<proteinExistence type="predicted"/>
<dbReference type="OrthoDB" id="67027at2759"/>
<name>A0A2V1DFV0_9PLEO</name>
<dbReference type="GO" id="GO:0006396">
    <property type="term" value="P:RNA processing"/>
    <property type="evidence" value="ECO:0007669"/>
    <property type="project" value="InterPro"/>
</dbReference>